<proteinExistence type="predicted"/>
<dbReference type="EMBL" id="KE384774">
    <property type="protein sequence ID" value="KJK73840.1"/>
    <property type="molecule type" value="Genomic_DNA"/>
</dbReference>
<reference evidence="2" key="1">
    <citation type="journal article" date="2014" name="BMC Genomics">
        <title>The genome sequence of the biocontrol fungus Metarhizium anisopliae and comparative genomics of Metarhizium species.</title>
        <authorList>
            <person name="Pattemore J.A."/>
            <person name="Hane J.K."/>
            <person name="Williams A.H."/>
            <person name="Wilson B.A."/>
            <person name="Stodart B.J."/>
            <person name="Ash G.J."/>
        </authorList>
    </citation>
    <scope>NUCLEOTIDE SEQUENCE [LARGE SCALE GENOMIC DNA]</scope>
    <source>
        <strain evidence="2">BRIP 53293</strain>
    </source>
</reference>
<sequence>MSHDCLPDIRQNCTGQVSLNIGGYGNHTFIPGHGTTFAMGSVDSTAFGNPAIGHCGQPATTPNFIGQGLGCESAHLDDFRNAAGDNFGDFCESGGDSSLFNESDVITGLPFPDRENFRWDESNANIGLPTMCWGNVQF</sequence>
<evidence type="ECO:0000313" key="1">
    <source>
        <dbReference type="EMBL" id="KJK73840.1"/>
    </source>
</evidence>
<keyword evidence="2" id="KW-1185">Reference proteome</keyword>
<organism evidence="1 2">
    <name type="scientific">Metarhizium anisopliae BRIP 53293</name>
    <dbReference type="NCBI Taxonomy" id="1291518"/>
    <lineage>
        <taxon>Eukaryota</taxon>
        <taxon>Fungi</taxon>
        <taxon>Dikarya</taxon>
        <taxon>Ascomycota</taxon>
        <taxon>Pezizomycotina</taxon>
        <taxon>Sordariomycetes</taxon>
        <taxon>Hypocreomycetidae</taxon>
        <taxon>Hypocreales</taxon>
        <taxon>Clavicipitaceae</taxon>
        <taxon>Metarhizium</taxon>
    </lineage>
</organism>
<dbReference type="Proteomes" id="UP000054544">
    <property type="component" value="Unassembled WGS sequence"/>
</dbReference>
<protein>
    <submittedName>
        <fullName evidence="1">Uncharacterized protein</fullName>
    </submittedName>
</protein>
<dbReference type="AlphaFoldDB" id="A0A0D9NMK3"/>
<gene>
    <name evidence="1" type="ORF">H634G_10871</name>
</gene>
<evidence type="ECO:0000313" key="2">
    <source>
        <dbReference type="Proteomes" id="UP000054544"/>
    </source>
</evidence>
<name>A0A0D9NMK3_METAN</name>
<accession>A0A0D9NMK3</accession>